<dbReference type="AlphaFoldDB" id="A0AAD5MCU3"/>
<dbReference type="InterPro" id="IPR013111">
    <property type="entry name" value="EGF_extracell"/>
</dbReference>
<evidence type="ECO:0000259" key="2">
    <source>
        <dbReference type="PROSITE" id="PS00022"/>
    </source>
</evidence>
<organism evidence="4 5">
    <name type="scientific">Pythium insidiosum</name>
    <name type="common">Pythiosis disease agent</name>
    <dbReference type="NCBI Taxonomy" id="114742"/>
    <lineage>
        <taxon>Eukaryota</taxon>
        <taxon>Sar</taxon>
        <taxon>Stramenopiles</taxon>
        <taxon>Oomycota</taxon>
        <taxon>Peronosporomycetes</taxon>
        <taxon>Pythiales</taxon>
        <taxon>Pythiaceae</taxon>
        <taxon>Pythium</taxon>
    </lineage>
</organism>
<accession>A0AAD5MCU3</accession>
<dbReference type="PROSITE" id="PS01186">
    <property type="entry name" value="EGF_2"/>
    <property type="match status" value="2"/>
</dbReference>
<evidence type="ECO:0000313" key="5">
    <source>
        <dbReference type="Proteomes" id="UP001209570"/>
    </source>
</evidence>
<sequence>MRPTAKCPVGPAWVAPARATDVAHYDVECSNMGTCDRGTGKCLCVEGFTGTACQRLACPNACNEAGECLSLRQLSRKFAVATEPLYELPWDADMIHGCFCRRGYHGYDCSKLVALYSEAVFPFAEQKNGMCAAIVATVMKGLSWFSVPDSQNRVHSQLAVCSNAGICDRSNGECMCYSPFTGDACDLMKCPGEPSCSGHGQCLSIQMLSREADVDDPQLRFDYGTDPNNPLTFDRDMIQGCKCDPGYEGFDCSQRSCPRGDDPTTTGQVDEVKVIQCIAISGSFQLEYRVSRTFSVRFRDPDTSSDSLAQALSRHMFSKSEKNLHTANRAAEAAAAADHQLLASQRKAAPTPPKSTSAKLERALQFRDQCDREVERYFESKRSHVSSATSHGSPSALTRPDLLDKTYWRDPEHKTAFERLMRKISPGMNNALTTHGDLVHVLHNCQECATRITFCVRCAAKASEYFENYSISELQTLYGRDLPPPDAKALDAFTAAMAEREYRATH</sequence>
<feature type="domain" description="EGF-like" evidence="2 3">
    <location>
        <begin position="174"/>
        <end position="185"/>
    </location>
</feature>
<name>A0AAD5MCU3_PYTIN</name>
<comment type="caution">
    <text evidence="4">The sequence shown here is derived from an EMBL/GenBank/DDBJ whole genome shotgun (WGS) entry which is preliminary data.</text>
</comment>
<dbReference type="CDD" id="cd00055">
    <property type="entry name" value="EGF_Lam"/>
    <property type="match status" value="1"/>
</dbReference>
<dbReference type="PRINTS" id="PR00011">
    <property type="entry name" value="EGFLAMININ"/>
</dbReference>
<evidence type="ECO:0000259" key="3">
    <source>
        <dbReference type="PROSITE" id="PS01186"/>
    </source>
</evidence>
<dbReference type="Pfam" id="PF07974">
    <property type="entry name" value="EGF_2"/>
    <property type="match status" value="2"/>
</dbReference>
<dbReference type="Proteomes" id="UP001209570">
    <property type="component" value="Unassembled WGS sequence"/>
</dbReference>
<keyword evidence="5" id="KW-1185">Reference proteome</keyword>
<evidence type="ECO:0000313" key="4">
    <source>
        <dbReference type="EMBL" id="KAJ0403084.1"/>
    </source>
</evidence>
<dbReference type="Gene3D" id="2.10.25.10">
    <property type="entry name" value="Laminin"/>
    <property type="match status" value="2"/>
</dbReference>
<dbReference type="InterPro" id="IPR052108">
    <property type="entry name" value="MEGF/SIB"/>
</dbReference>
<gene>
    <name evidence="4" type="ORF">P43SY_009151</name>
</gene>
<dbReference type="InterPro" id="IPR000742">
    <property type="entry name" value="EGF"/>
</dbReference>
<dbReference type="EMBL" id="JAKCXM010000089">
    <property type="protein sequence ID" value="KAJ0403084.1"/>
    <property type="molecule type" value="Genomic_DNA"/>
</dbReference>
<evidence type="ECO:0000256" key="1">
    <source>
        <dbReference type="ARBA" id="ARBA00023157"/>
    </source>
</evidence>
<dbReference type="PANTHER" id="PTHR24035">
    <property type="entry name" value="MULTIPLE EPIDERMAL GROWTH FACTOR-LIKE DOMAINS PROTEIN"/>
    <property type="match status" value="1"/>
</dbReference>
<keyword evidence="1" id="KW-1015">Disulfide bond</keyword>
<feature type="domain" description="EGF-like" evidence="2 3">
    <location>
        <begin position="42"/>
        <end position="53"/>
    </location>
</feature>
<dbReference type="InterPro" id="IPR002049">
    <property type="entry name" value="LE_dom"/>
</dbReference>
<proteinExistence type="predicted"/>
<protein>
    <recommendedName>
        <fullName evidence="2 3">EGF-like domain-containing protein</fullName>
    </recommendedName>
</protein>
<dbReference type="PROSITE" id="PS00022">
    <property type="entry name" value="EGF_1"/>
    <property type="match status" value="2"/>
</dbReference>
<reference evidence="4" key="1">
    <citation type="submission" date="2021-12" db="EMBL/GenBank/DDBJ databases">
        <title>Prjna785345.</title>
        <authorList>
            <person name="Rujirawat T."/>
            <person name="Krajaejun T."/>
        </authorList>
    </citation>
    <scope>NUCLEOTIDE SEQUENCE</scope>
    <source>
        <strain evidence="4">Pi057C3</strain>
    </source>
</reference>